<name>A0A5C3N4W1_9AGAM</name>
<organism evidence="1 2">
    <name type="scientific">Heliocybe sulcata</name>
    <dbReference type="NCBI Taxonomy" id="5364"/>
    <lineage>
        <taxon>Eukaryota</taxon>
        <taxon>Fungi</taxon>
        <taxon>Dikarya</taxon>
        <taxon>Basidiomycota</taxon>
        <taxon>Agaricomycotina</taxon>
        <taxon>Agaricomycetes</taxon>
        <taxon>Gloeophyllales</taxon>
        <taxon>Gloeophyllaceae</taxon>
        <taxon>Heliocybe</taxon>
    </lineage>
</organism>
<keyword evidence="2" id="KW-1185">Reference proteome</keyword>
<evidence type="ECO:0000313" key="2">
    <source>
        <dbReference type="Proteomes" id="UP000305948"/>
    </source>
</evidence>
<accession>A0A5C3N4W1</accession>
<reference evidence="1 2" key="1">
    <citation type="journal article" date="2019" name="Nat. Ecol. Evol.">
        <title>Megaphylogeny resolves global patterns of mushroom evolution.</title>
        <authorList>
            <person name="Varga T."/>
            <person name="Krizsan K."/>
            <person name="Foldi C."/>
            <person name="Dima B."/>
            <person name="Sanchez-Garcia M."/>
            <person name="Sanchez-Ramirez S."/>
            <person name="Szollosi G.J."/>
            <person name="Szarkandi J.G."/>
            <person name="Papp V."/>
            <person name="Albert L."/>
            <person name="Andreopoulos W."/>
            <person name="Angelini C."/>
            <person name="Antonin V."/>
            <person name="Barry K.W."/>
            <person name="Bougher N.L."/>
            <person name="Buchanan P."/>
            <person name="Buyck B."/>
            <person name="Bense V."/>
            <person name="Catcheside P."/>
            <person name="Chovatia M."/>
            <person name="Cooper J."/>
            <person name="Damon W."/>
            <person name="Desjardin D."/>
            <person name="Finy P."/>
            <person name="Geml J."/>
            <person name="Haridas S."/>
            <person name="Hughes K."/>
            <person name="Justo A."/>
            <person name="Karasinski D."/>
            <person name="Kautmanova I."/>
            <person name="Kiss B."/>
            <person name="Kocsube S."/>
            <person name="Kotiranta H."/>
            <person name="LaButti K.M."/>
            <person name="Lechner B.E."/>
            <person name="Liimatainen K."/>
            <person name="Lipzen A."/>
            <person name="Lukacs Z."/>
            <person name="Mihaltcheva S."/>
            <person name="Morgado L.N."/>
            <person name="Niskanen T."/>
            <person name="Noordeloos M.E."/>
            <person name="Ohm R.A."/>
            <person name="Ortiz-Santana B."/>
            <person name="Ovrebo C."/>
            <person name="Racz N."/>
            <person name="Riley R."/>
            <person name="Savchenko A."/>
            <person name="Shiryaev A."/>
            <person name="Soop K."/>
            <person name="Spirin V."/>
            <person name="Szebenyi C."/>
            <person name="Tomsovsky M."/>
            <person name="Tulloss R.E."/>
            <person name="Uehling J."/>
            <person name="Grigoriev I.V."/>
            <person name="Vagvolgyi C."/>
            <person name="Papp T."/>
            <person name="Martin F.M."/>
            <person name="Miettinen O."/>
            <person name="Hibbett D.S."/>
            <person name="Nagy L.G."/>
        </authorList>
    </citation>
    <scope>NUCLEOTIDE SEQUENCE [LARGE SCALE GENOMIC DNA]</scope>
    <source>
        <strain evidence="1 2">OMC1185</strain>
    </source>
</reference>
<evidence type="ECO:0000313" key="1">
    <source>
        <dbReference type="EMBL" id="TFK51168.1"/>
    </source>
</evidence>
<proteinExistence type="predicted"/>
<dbReference type="Proteomes" id="UP000305948">
    <property type="component" value="Unassembled WGS sequence"/>
</dbReference>
<gene>
    <name evidence="1" type="ORF">OE88DRAFT_1644687</name>
</gene>
<sequence length="131" mass="13913">MFGTCDGEVHPTSKPGPVRTLIERRSDMPAVCLTALIQGCPVPAQPPPDKCPGTHCGVYELHSGNIVSTGCLLGYRASTGHLLGGYWASTGRLSGIYWAVTGHLLGGYWANTFCKVAEYIIFITISDNVGS</sequence>
<protein>
    <submittedName>
        <fullName evidence="1">Uncharacterized protein</fullName>
    </submittedName>
</protein>
<dbReference type="AlphaFoldDB" id="A0A5C3N4W1"/>
<dbReference type="EMBL" id="ML213511">
    <property type="protein sequence ID" value="TFK51168.1"/>
    <property type="molecule type" value="Genomic_DNA"/>
</dbReference>